<dbReference type="Pfam" id="PF02361">
    <property type="entry name" value="CbiQ"/>
    <property type="match status" value="1"/>
</dbReference>
<feature type="transmembrane region" description="Helical" evidence="6">
    <location>
        <begin position="259"/>
        <end position="277"/>
    </location>
</feature>
<feature type="transmembrane region" description="Helical" evidence="6">
    <location>
        <begin position="360"/>
        <end position="377"/>
    </location>
</feature>
<feature type="compositionally biased region" description="Low complexity" evidence="5">
    <location>
        <begin position="442"/>
        <end position="455"/>
    </location>
</feature>
<reference evidence="7 8" key="1">
    <citation type="submission" date="2016-10" db="EMBL/GenBank/DDBJ databases">
        <authorList>
            <person name="de Groot N.N."/>
        </authorList>
    </citation>
    <scope>NUCLEOTIDE SEQUENCE [LARGE SCALE GENOMIC DNA]</scope>
    <source>
        <strain evidence="7 8">CGMCC 4.2022</strain>
    </source>
</reference>
<evidence type="ECO:0000313" key="7">
    <source>
        <dbReference type="EMBL" id="SDN46805.1"/>
    </source>
</evidence>
<dbReference type="Proteomes" id="UP000199341">
    <property type="component" value="Unassembled WGS sequence"/>
</dbReference>
<dbReference type="CDD" id="cd16914">
    <property type="entry name" value="EcfT"/>
    <property type="match status" value="1"/>
</dbReference>
<keyword evidence="8" id="KW-1185">Reference proteome</keyword>
<keyword evidence="2 6" id="KW-0812">Transmembrane</keyword>
<sequence length="463" mass="47739">MKGVRKHPGEPTAGGDLRPVPARSAPRLARGLHPVAWWIWGLALAVAVSRTTNPLLLALVPAVLGAVVSERRSDAPWARGFRYYLWLALTVVALRVLFRCVFTGADAPGDHVLLTLPHVPLPRWYSGVRVGGPVALEAVLSAAVDGLRLACLLCCVGAAGTLANPKRALRVLPGALYELGVAVTVAMSVAPQLVESVQRVARARRLRPDPATGPRAVRAILVPVLEDALERSLRLAAAMDARGYGRAGTATRRDRRTTAALMLLGMLGLCTGAYGLLDASAPPAFGLPALLAGSLLCCAGLALGGRRVRRTAYRPDPWRAPEWSVALGGCLCAGVLVAAARQDPAALNPGLYPLAWPPLPWLPAAAILLAGAAAFAAPPPVRTVPSPGSEAVATRVSGEKAPGDKGSSDTASGGKAPSSEVPADRAPTHGKSPRKAPAALDPAPVSKPAALASPAPATPEDPT</sequence>
<dbReference type="PANTHER" id="PTHR33514:SF15">
    <property type="entry name" value="COBALT TRANSPORT PROTEIN"/>
    <property type="match status" value="1"/>
</dbReference>
<feature type="transmembrane region" description="Helical" evidence="6">
    <location>
        <begin position="175"/>
        <end position="194"/>
    </location>
</feature>
<evidence type="ECO:0000256" key="4">
    <source>
        <dbReference type="ARBA" id="ARBA00023136"/>
    </source>
</evidence>
<dbReference type="EMBL" id="FNIE01000004">
    <property type="protein sequence ID" value="SDN46805.1"/>
    <property type="molecule type" value="Genomic_DNA"/>
</dbReference>
<evidence type="ECO:0000256" key="2">
    <source>
        <dbReference type="ARBA" id="ARBA00022692"/>
    </source>
</evidence>
<comment type="subcellular location">
    <subcellularLocation>
        <location evidence="1">Membrane</location>
        <topology evidence="1">Multi-pass membrane protein</topology>
    </subcellularLocation>
</comment>
<proteinExistence type="predicted"/>
<dbReference type="AlphaFoldDB" id="A0A1H0BMN6"/>
<feature type="transmembrane region" description="Helical" evidence="6">
    <location>
        <begin position="54"/>
        <end position="71"/>
    </location>
</feature>
<dbReference type="STRING" id="310781.SAMN05216259_104236"/>
<keyword evidence="4 6" id="KW-0472">Membrane</keyword>
<evidence type="ECO:0000256" key="6">
    <source>
        <dbReference type="SAM" id="Phobius"/>
    </source>
</evidence>
<feature type="region of interest" description="Disordered" evidence="5">
    <location>
        <begin position="381"/>
        <end position="463"/>
    </location>
</feature>
<dbReference type="GO" id="GO:0005886">
    <property type="term" value="C:plasma membrane"/>
    <property type="evidence" value="ECO:0007669"/>
    <property type="project" value="TreeGrafter"/>
</dbReference>
<feature type="transmembrane region" description="Helical" evidence="6">
    <location>
        <begin position="283"/>
        <end position="303"/>
    </location>
</feature>
<feature type="compositionally biased region" description="Basic and acidic residues" evidence="5">
    <location>
        <begin position="397"/>
        <end position="407"/>
    </location>
</feature>
<name>A0A1H0BMN6_9ACTN</name>
<dbReference type="PANTHER" id="PTHR33514">
    <property type="entry name" value="PROTEIN ABCI12, CHLOROPLASTIC"/>
    <property type="match status" value="1"/>
</dbReference>
<accession>A0A1H0BMN6</accession>
<gene>
    <name evidence="7" type="ORF">SAMN05216259_104236</name>
</gene>
<evidence type="ECO:0000256" key="5">
    <source>
        <dbReference type="SAM" id="MobiDB-lite"/>
    </source>
</evidence>
<feature type="transmembrane region" description="Helical" evidence="6">
    <location>
        <begin position="83"/>
        <end position="105"/>
    </location>
</feature>
<organism evidence="7 8">
    <name type="scientific">Actinacidiphila guanduensis</name>
    <dbReference type="NCBI Taxonomy" id="310781"/>
    <lineage>
        <taxon>Bacteria</taxon>
        <taxon>Bacillati</taxon>
        <taxon>Actinomycetota</taxon>
        <taxon>Actinomycetes</taxon>
        <taxon>Kitasatosporales</taxon>
        <taxon>Streptomycetaceae</taxon>
        <taxon>Actinacidiphila</taxon>
    </lineage>
</organism>
<feature type="transmembrane region" description="Helical" evidence="6">
    <location>
        <begin position="323"/>
        <end position="340"/>
    </location>
</feature>
<feature type="region of interest" description="Disordered" evidence="5">
    <location>
        <begin position="1"/>
        <end position="21"/>
    </location>
</feature>
<dbReference type="InterPro" id="IPR003339">
    <property type="entry name" value="ABC/ECF_trnsptr_transmembrane"/>
</dbReference>
<protein>
    <submittedName>
        <fullName evidence="7">Energy-coupling factor transport system permease protein</fullName>
    </submittedName>
</protein>
<evidence type="ECO:0000256" key="3">
    <source>
        <dbReference type="ARBA" id="ARBA00022989"/>
    </source>
</evidence>
<evidence type="ECO:0000256" key="1">
    <source>
        <dbReference type="ARBA" id="ARBA00004141"/>
    </source>
</evidence>
<keyword evidence="3 6" id="KW-1133">Transmembrane helix</keyword>
<evidence type="ECO:0000313" key="8">
    <source>
        <dbReference type="Proteomes" id="UP000199341"/>
    </source>
</evidence>